<comment type="caution">
    <text evidence="2">The sequence shown here is derived from an EMBL/GenBank/DDBJ whole genome shotgun (WGS) entry which is preliminary data.</text>
</comment>
<proteinExistence type="predicted"/>
<protein>
    <submittedName>
        <fullName evidence="2">Ribonuclease HI</fullName>
    </submittedName>
</protein>
<dbReference type="AlphaFoldDB" id="A0A3N5ABJ4"/>
<sequence>MVIVFCDGLCEPNPGGVATYGWLAYRDCAEIMRERVMARYGVVCSGPGATSNVAEYTAVIRALEWLIKNGYAGEEIEVRSDSQLVVRQLTGQYAVNAPLLMPLYRKARELASRFASVRFRWVPREENETADTLSRRAYYRYTGREAIKRV</sequence>
<dbReference type="InterPro" id="IPR053576">
    <property type="entry name" value="RNase_HI-like"/>
</dbReference>
<feature type="domain" description="RNase H type-1" evidence="1">
    <location>
        <begin position="1"/>
        <end position="139"/>
    </location>
</feature>
<gene>
    <name evidence="2" type="ORF">EDD75_2208</name>
</gene>
<dbReference type="GO" id="GO:0003676">
    <property type="term" value="F:nucleic acid binding"/>
    <property type="evidence" value="ECO:0007669"/>
    <property type="project" value="InterPro"/>
</dbReference>
<dbReference type="RefSeq" id="WP_170157814.1">
    <property type="nucleotide sequence ID" value="NZ_RKRE01000004.1"/>
</dbReference>
<dbReference type="NCBIfam" id="NF041175">
    <property type="entry name" value="RNAseHI_Thmprot"/>
    <property type="match status" value="1"/>
</dbReference>
<dbReference type="PANTHER" id="PTHR46387:SF2">
    <property type="entry name" value="RIBONUCLEASE HI"/>
    <property type="match status" value="1"/>
</dbReference>
<dbReference type="Pfam" id="PF13456">
    <property type="entry name" value="RVT_3"/>
    <property type="match status" value="1"/>
</dbReference>
<reference evidence="2 3" key="1">
    <citation type="submission" date="2018-11" db="EMBL/GenBank/DDBJ databases">
        <title>Genomic Encyclopedia of Type Strains, Phase IV (KMG-IV): sequencing the most valuable type-strain genomes for metagenomic binning, comparative biology and taxonomic classification.</title>
        <authorList>
            <person name="Goeker M."/>
        </authorList>
    </citation>
    <scope>NUCLEOTIDE SEQUENCE [LARGE SCALE GENOMIC DNA]</scope>
    <source>
        <strain evidence="2 3">DSM 102936</strain>
    </source>
</reference>
<accession>A0A3N5ABJ4</accession>
<dbReference type="PANTHER" id="PTHR46387">
    <property type="entry name" value="POLYNUCLEOTIDYL TRANSFERASE, RIBONUCLEASE H-LIKE SUPERFAMILY PROTEIN"/>
    <property type="match status" value="1"/>
</dbReference>
<dbReference type="Proteomes" id="UP000282654">
    <property type="component" value="Unassembled WGS sequence"/>
</dbReference>
<dbReference type="InterPro" id="IPR036397">
    <property type="entry name" value="RNaseH_sf"/>
</dbReference>
<evidence type="ECO:0000313" key="2">
    <source>
        <dbReference type="EMBL" id="RPF41987.1"/>
    </source>
</evidence>
<evidence type="ECO:0000259" key="1">
    <source>
        <dbReference type="PROSITE" id="PS50879"/>
    </source>
</evidence>
<dbReference type="SUPFAM" id="SSF53098">
    <property type="entry name" value="Ribonuclease H-like"/>
    <property type="match status" value="1"/>
</dbReference>
<keyword evidence="3" id="KW-1185">Reference proteome</keyword>
<evidence type="ECO:0000313" key="3">
    <source>
        <dbReference type="Proteomes" id="UP000282654"/>
    </source>
</evidence>
<dbReference type="InterPro" id="IPR002156">
    <property type="entry name" value="RNaseH_domain"/>
</dbReference>
<dbReference type="Gene3D" id="3.30.420.10">
    <property type="entry name" value="Ribonuclease H-like superfamily/Ribonuclease H"/>
    <property type="match status" value="1"/>
</dbReference>
<dbReference type="EMBL" id="RKRE01000004">
    <property type="protein sequence ID" value="RPF41987.1"/>
    <property type="molecule type" value="Genomic_DNA"/>
</dbReference>
<name>A0A3N5ABJ4_9THEO</name>
<dbReference type="GO" id="GO:0004523">
    <property type="term" value="F:RNA-DNA hybrid ribonuclease activity"/>
    <property type="evidence" value="ECO:0007669"/>
    <property type="project" value="InterPro"/>
</dbReference>
<dbReference type="InterPro" id="IPR012337">
    <property type="entry name" value="RNaseH-like_sf"/>
</dbReference>
<dbReference type="PROSITE" id="PS50879">
    <property type="entry name" value="RNASE_H_1"/>
    <property type="match status" value="1"/>
</dbReference>
<dbReference type="CDD" id="cd09279">
    <property type="entry name" value="RNase_HI_like"/>
    <property type="match status" value="1"/>
</dbReference>
<organism evidence="2 3">
    <name type="scientific">Thermodesulfitimonas autotrophica</name>
    <dbReference type="NCBI Taxonomy" id="1894989"/>
    <lineage>
        <taxon>Bacteria</taxon>
        <taxon>Bacillati</taxon>
        <taxon>Bacillota</taxon>
        <taxon>Clostridia</taxon>
        <taxon>Thermoanaerobacterales</taxon>
        <taxon>Thermoanaerobacteraceae</taxon>
        <taxon>Thermodesulfitimonas</taxon>
    </lineage>
</organism>